<dbReference type="EMBL" id="UINC01078863">
    <property type="protein sequence ID" value="SVC20346.1"/>
    <property type="molecule type" value="Genomic_DNA"/>
</dbReference>
<feature type="non-terminal residue" evidence="1">
    <location>
        <position position="424"/>
    </location>
</feature>
<protein>
    <submittedName>
        <fullName evidence="1">Uncharacterized protein</fullName>
    </submittedName>
</protein>
<sequence>SFSGGTLDANESLSWTGNWRQEADGVIGIAADKTLSYEGGNLDLGIHALEIKGAGDLELTGDQAALVLDDVESLLELSGNGRVRRVRVSATPSTGRGLQISGQPTLGALELLVDSSLSVQNQFSVDEGILVDGVTLTLNDSGTFDSAVLLNNGTLVVTEEQTFSGQLSQQGASTIKLEAEARLTTSTTQAVSLGTAVLSLEGPGAFANGQAFVLDQAGVGLELSDNVIVSGAVELGAGEFIAEDNVTLSGNLSLTADATLTVVGTLNYSGAEVSIGQRSLSLEGGGELFNTGALVLDDALSVVSLAGIGTLSSMRVDADSGAGQGLLVSESVKVLALEVNQQVELLIEENVELSGSLSLNAGSVLSPSGLGILASDVILAGGRLSISDTRSLPGTLSLSSDSEIEVKTTGDLTLAQSGGLGVGS</sequence>
<accession>A0A382K8M6</accession>
<name>A0A382K8M6_9ZZZZ</name>
<reference evidence="1" key="1">
    <citation type="submission" date="2018-05" db="EMBL/GenBank/DDBJ databases">
        <authorList>
            <person name="Lanie J.A."/>
            <person name="Ng W.-L."/>
            <person name="Kazmierczak K.M."/>
            <person name="Andrzejewski T.M."/>
            <person name="Davidsen T.M."/>
            <person name="Wayne K.J."/>
            <person name="Tettelin H."/>
            <person name="Glass J.I."/>
            <person name="Rusch D."/>
            <person name="Podicherti R."/>
            <person name="Tsui H.-C.T."/>
            <person name="Winkler M.E."/>
        </authorList>
    </citation>
    <scope>NUCLEOTIDE SEQUENCE</scope>
</reference>
<proteinExistence type="predicted"/>
<gene>
    <name evidence="1" type="ORF">METZ01_LOCUS273200</name>
</gene>
<evidence type="ECO:0000313" key="1">
    <source>
        <dbReference type="EMBL" id="SVC20346.1"/>
    </source>
</evidence>
<organism evidence="1">
    <name type="scientific">marine metagenome</name>
    <dbReference type="NCBI Taxonomy" id="408172"/>
    <lineage>
        <taxon>unclassified sequences</taxon>
        <taxon>metagenomes</taxon>
        <taxon>ecological metagenomes</taxon>
    </lineage>
</organism>
<dbReference type="AlphaFoldDB" id="A0A382K8M6"/>
<feature type="non-terminal residue" evidence="1">
    <location>
        <position position="1"/>
    </location>
</feature>